<reference evidence="2" key="1">
    <citation type="submission" date="2022-08" db="UniProtKB">
        <authorList>
            <consortium name="EnsemblMetazoa"/>
        </authorList>
    </citation>
    <scope>IDENTIFICATION</scope>
    <source>
        <strain evidence="2">05x7-T-G4-1.051#20</strain>
    </source>
</reference>
<evidence type="ECO:0000256" key="1">
    <source>
        <dbReference type="SAM" id="Phobius"/>
    </source>
</evidence>
<feature type="transmembrane region" description="Helical" evidence="1">
    <location>
        <begin position="28"/>
        <end position="50"/>
    </location>
</feature>
<dbReference type="AlphaFoldDB" id="A0A8W8J8W6"/>
<dbReference type="EnsemblMetazoa" id="G1722.2">
    <property type="protein sequence ID" value="G1722.2:cds"/>
    <property type="gene ID" value="G1722"/>
</dbReference>
<protein>
    <submittedName>
        <fullName evidence="2">Uncharacterized protein</fullName>
    </submittedName>
</protein>
<evidence type="ECO:0000313" key="3">
    <source>
        <dbReference type="Proteomes" id="UP000005408"/>
    </source>
</evidence>
<evidence type="ECO:0000313" key="2">
    <source>
        <dbReference type="EnsemblMetazoa" id="G1722.2:cds"/>
    </source>
</evidence>
<name>A0A8W8J8W6_MAGGI</name>
<dbReference type="Proteomes" id="UP000005408">
    <property type="component" value="Unassembled WGS sequence"/>
</dbReference>
<proteinExistence type="predicted"/>
<keyword evidence="1" id="KW-0472">Membrane</keyword>
<organism evidence="2 3">
    <name type="scientific">Magallana gigas</name>
    <name type="common">Pacific oyster</name>
    <name type="synonym">Crassostrea gigas</name>
    <dbReference type="NCBI Taxonomy" id="29159"/>
    <lineage>
        <taxon>Eukaryota</taxon>
        <taxon>Metazoa</taxon>
        <taxon>Spiralia</taxon>
        <taxon>Lophotrochozoa</taxon>
        <taxon>Mollusca</taxon>
        <taxon>Bivalvia</taxon>
        <taxon>Autobranchia</taxon>
        <taxon>Pteriomorphia</taxon>
        <taxon>Ostreida</taxon>
        <taxon>Ostreoidea</taxon>
        <taxon>Ostreidae</taxon>
        <taxon>Magallana</taxon>
    </lineage>
</organism>
<keyword evidence="1" id="KW-1133">Transmembrane helix</keyword>
<accession>A0A8W8J8W6</accession>
<sequence length="53" mass="6124">MVSRRAVKADPSISSLNNRFTSPFKHTFWVILVFVWSFLAISFVTVNHILTNK</sequence>
<keyword evidence="3" id="KW-1185">Reference proteome</keyword>
<keyword evidence="1" id="KW-0812">Transmembrane</keyword>